<evidence type="ECO:0000313" key="3">
    <source>
        <dbReference type="EMBL" id="PZQ53412.1"/>
    </source>
</evidence>
<dbReference type="Pfam" id="PF16220">
    <property type="entry name" value="DUF4880"/>
    <property type="match status" value="1"/>
</dbReference>
<dbReference type="Pfam" id="PF04773">
    <property type="entry name" value="FecR"/>
    <property type="match status" value="1"/>
</dbReference>
<feature type="domain" description="FecR protein" evidence="1">
    <location>
        <begin position="173"/>
        <end position="264"/>
    </location>
</feature>
<dbReference type="GO" id="GO:0016989">
    <property type="term" value="F:sigma factor antagonist activity"/>
    <property type="evidence" value="ECO:0007669"/>
    <property type="project" value="TreeGrafter"/>
</dbReference>
<sequence length="380" mass="41899">MPCCCVIRLCRMRPKHERACDDTLSFCLRRTSWDESEMQIGGNFAWEMTVMPGDTEAPLPNSLADEAAYWVSADFDGELPAERRAERDAWLARDPEHARAYARMQDLWMQMSAVPETPALRASLPPAPVRKTRRLDPARSRVRRRWATSAIAASLAFVLVWSGQDWVTMLRADVMTDTGERRTMQLADGSTMQLGTHSAVAFDFSGDHRVVRLLTGEAAFTVAPDPSRPFRVEAGTGSATALGTRFLVRRNGAETRVTVTEHKVRIRYPAEGGASAVLPEGQSLSYGPAAGIGPASRINPGDATAWTEGALVFKDAPLNEVVTEIGRYHRGYLGVLGKARNLRVSGVFRIDDPVAAIDQLQRSLGLRSAQFTDHMILIFN</sequence>
<organism evidence="3 4">
    <name type="scientific">Novosphingobium pentaromativorans</name>
    <dbReference type="NCBI Taxonomy" id="205844"/>
    <lineage>
        <taxon>Bacteria</taxon>
        <taxon>Pseudomonadati</taxon>
        <taxon>Pseudomonadota</taxon>
        <taxon>Alphaproteobacteria</taxon>
        <taxon>Sphingomonadales</taxon>
        <taxon>Sphingomonadaceae</taxon>
        <taxon>Novosphingobium</taxon>
    </lineage>
</organism>
<reference evidence="3 4" key="1">
    <citation type="submission" date="2017-08" db="EMBL/GenBank/DDBJ databases">
        <title>Infants hospitalized years apart are colonized by the same room-sourced microbial strains.</title>
        <authorList>
            <person name="Brooks B."/>
            <person name="Olm M.R."/>
            <person name="Firek B.A."/>
            <person name="Baker R."/>
            <person name="Thomas B.C."/>
            <person name="Morowitz M.J."/>
            <person name="Banfield J.F."/>
        </authorList>
    </citation>
    <scope>NUCLEOTIDE SEQUENCE [LARGE SCALE GENOMIC DNA]</scope>
    <source>
        <strain evidence="3">S2_005_002_R2_33</strain>
    </source>
</reference>
<dbReference type="Proteomes" id="UP000249082">
    <property type="component" value="Unassembled WGS sequence"/>
</dbReference>
<dbReference type="InterPro" id="IPR032623">
    <property type="entry name" value="FecR_N"/>
</dbReference>
<dbReference type="PIRSF" id="PIRSF018266">
    <property type="entry name" value="FecR"/>
    <property type="match status" value="1"/>
</dbReference>
<name>A0A2W5NJ14_9SPHN</name>
<dbReference type="EMBL" id="QFPX01000015">
    <property type="protein sequence ID" value="PZQ53412.1"/>
    <property type="molecule type" value="Genomic_DNA"/>
</dbReference>
<gene>
    <name evidence="3" type="ORF">DI555_16475</name>
</gene>
<evidence type="ECO:0000259" key="1">
    <source>
        <dbReference type="Pfam" id="PF04773"/>
    </source>
</evidence>
<comment type="caution">
    <text evidence="3">The sequence shown here is derived from an EMBL/GenBank/DDBJ whole genome shotgun (WGS) entry which is preliminary data.</text>
</comment>
<dbReference type="PANTHER" id="PTHR30273:SF2">
    <property type="entry name" value="PROTEIN FECR"/>
    <property type="match status" value="1"/>
</dbReference>
<dbReference type="PANTHER" id="PTHR30273">
    <property type="entry name" value="PERIPLASMIC SIGNAL SENSOR AND SIGMA FACTOR ACTIVATOR FECR-RELATED"/>
    <property type="match status" value="1"/>
</dbReference>
<dbReference type="InterPro" id="IPR006860">
    <property type="entry name" value="FecR"/>
</dbReference>
<feature type="domain" description="FecR N-terminal" evidence="2">
    <location>
        <begin position="65"/>
        <end position="107"/>
    </location>
</feature>
<proteinExistence type="predicted"/>
<accession>A0A2W5NJ14</accession>
<evidence type="ECO:0000313" key="4">
    <source>
        <dbReference type="Proteomes" id="UP000249082"/>
    </source>
</evidence>
<protein>
    <submittedName>
        <fullName evidence="3">Iron dicitrate transport regulator FecR</fullName>
    </submittedName>
</protein>
<dbReference type="Gene3D" id="2.60.120.1440">
    <property type="match status" value="1"/>
</dbReference>
<evidence type="ECO:0000259" key="2">
    <source>
        <dbReference type="Pfam" id="PF16220"/>
    </source>
</evidence>
<dbReference type="AlphaFoldDB" id="A0A2W5NJ14"/>
<dbReference type="InterPro" id="IPR012373">
    <property type="entry name" value="Ferrdict_sens_TM"/>
</dbReference>